<dbReference type="Gene3D" id="2.40.30.170">
    <property type="match status" value="1"/>
</dbReference>
<evidence type="ECO:0000256" key="2">
    <source>
        <dbReference type="SAM" id="Phobius"/>
    </source>
</evidence>
<dbReference type="Pfam" id="PF25881">
    <property type="entry name" value="HH_YBHG"/>
    <property type="match status" value="1"/>
</dbReference>
<dbReference type="EMBL" id="JASZYV010000007">
    <property type="protein sequence ID" value="MDM0047318.1"/>
    <property type="molecule type" value="Genomic_DNA"/>
</dbReference>
<organism evidence="4 5">
    <name type="scientific">Variovorax dokdonensis</name>
    <dbReference type="NCBI Taxonomy" id="344883"/>
    <lineage>
        <taxon>Bacteria</taxon>
        <taxon>Pseudomonadati</taxon>
        <taxon>Pseudomonadota</taxon>
        <taxon>Betaproteobacteria</taxon>
        <taxon>Burkholderiales</taxon>
        <taxon>Comamonadaceae</taxon>
        <taxon>Variovorax</taxon>
    </lineage>
</organism>
<dbReference type="RefSeq" id="WP_286662442.1">
    <property type="nucleotide sequence ID" value="NZ_JASZYV010000007.1"/>
</dbReference>
<feature type="domain" description="YbhG-like alpha-helical hairpin" evidence="3">
    <location>
        <begin position="98"/>
        <end position="211"/>
    </location>
</feature>
<name>A0ABT7NHB7_9BURK</name>
<dbReference type="PANTHER" id="PTHR30438">
    <property type="entry name" value="36 KDA ANTIGEN-RELATED"/>
    <property type="match status" value="1"/>
</dbReference>
<dbReference type="InterPro" id="IPR059052">
    <property type="entry name" value="HH_YbhG-like"/>
</dbReference>
<gene>
    <name evidence="4" type="ORF">QTH91_22695</name>
</gene>
<sequence length="341" mass="36628">MNTPESDAPPAPLRRPLRWVLIAAGVALLVFIAVGLWLAYKPAPLQFQGMVDAEEYTVATQVPISRVERLLVKAGDHVKAGQDLVILRSPELDARREQAAGALAGAQAVQARTLAGSRQENIDTLRAAASSAQAALKLAEQTYRRTRNLHQEGVVSTQRLDEALAARDAAAGQVKAAQEQVLRATRGLPQEDKDAAAAQVEVAAAGLKAVEALQKETRLKAPADGEVGHTMVQPGEVVALGFPILTLVAVDEPWVSLNVRENQLHGLSAGRELVGHLPALDGKAVRFKVRSIGVQGEFATWRATRQSSGFDVRSFEVRLTPAEPVPQLRPGMSVLFDWPQS</sequence>
<protein>
    <submittedName>
        <fullName evidence="4">Efflux RND transporter periplasmic adaptor subunit</fullName>
    </submittedName>
</protein>
<dbReference type="Gene3D" id="2.40.50.100">
    <property type="match status" value="1"/>
</dbReference>
<comment type="caution">
    <text evidence="4">The sequence shown here is derived from an EMBL/GenBank/DDBJ whole genome shotgun (WGS) entry which is preliminary data.</text>
</comment>
<feature type="transmembrane region" description="Helical" evidence="2">
    <location>
        <begin position="20"/>
        <end position="40"/>
    </location>
</feature>
<dbReference type="InterPro" id="IPR030190">
    <property type="entry name" value="MacA_alpha-hairpin_sf"/>
</dbReference>
<feature type="coiled-coil region" evidence="1">
    <location>
        <begin position="122"/>
        <end position="180"/>
    </location>
</feature>
<keyword evidence="1" id="KW-0175">Coiled coil</keyword>
<dbReference type="Proteomes" id="UP001174908">
    <property type="component" value="Unassembled WGS sequence"/>
</dbReference>
<dbReference type="Gene3D" id="6.10.140.1990">
    <property type="match status" value="1"/>
</dbReference>
<reference evidence="4" key="1">
    <citation type="submission" date="2023-06" db="EMBL/GenBank/DDBJ databases">
        <authorList>
            <person name="Jiang Y."/>
            <person name="Liu Q."/>
        </authorList>
    </citation>
    <scope>NUCLEOTIDE SEQUENCE</scope>
    <source>
        <strain evidence="4">CGMCC 1.12089</strain>
    </source>
</reference>
<proteinExistence type="predicted"/>
<dbReference type="SUPFAM" id="SSF111369">
    <property type="entry name" value="HlyD-like secretion proteins"/>
    <property type="match status" value="2"/>
</dbReference>
<keyword evidence="2" id="KW-0472">Membrane</keyword>
<accession>A0ABT7NHB7</accession>
<evidence type="ECO:0000259" key="3">
    <source>
        <dbReference type="Pfam" id="PF25881"/>
    </source>
</evidence>
<keyword evidence="2" id="KW-1133">Transmembrane helix</keyword>
<evidence type="ECO:0000313" key="4">
    <source>
        <dbReference type="EMBL" id="MDM0047318.1"/>
    </source>
</evidence>
<evidence type="ECO:0000256" key="1">
    <source>
        <dbReference type="SAM" id="Coils"/>
    </source>
</evidence>
<dbReference type="PANTHER" id="PTHR30438:SF1">
    <property type="entry name" value="36 KDA ANTIGEN"/>
    <property type="match status" value="1"/>
</dbReference>
<keyword evidence="5" id="KW-1185">Reference proteome</keyword>
<evidence type="ECO:0000313" key="5">
    <source>
        <dbReference type="Proteomes" id="UP001174908"/>
    </source>
</evidence>
<keyword evidence="2" id="KW-0812">Transmembrane</keyword>